<dbReference type="GO" id="GO:0016874">
    <property type="term" value="F:ligase activity"/>
    <property type="evidence" value="ECO:0007669"/>
    <property type="project" value="UniProtKB-KW"/>
</dbReference>
<keyword evidence="2" id="KW-1185">Reference proteome</keyword>
<keyword evidence="1" id="KW-0436">Ligase</keyword>
<sequence>MSTPDQLESLNGQQYLVLRPTADVAATYREIQSTALARLGMPLRHPHTEHVTLRGFFEPERREELGELVRAWAAQQSPIEIIGEAVDEFPTPWQILVVRLARTTSLVSAYSSLTDALDCTDLRRIGELPLEEWTFHLSVLYGKTLDAATWDRVVQEEARYLTPQPAEVVREAELVWYQDGAEHAEVIPLGG</sequence>
<proteinExistence type="predicted"/>
<reference evidence="1 2" key="1">
    <citation type="submission" date="2021-06" db="EMBL/GenBank/DDBJ databases">
        <title>Genome-based taxonomic framework of Microbacterium strains isolated from marine environment, the description of four new species and reclassification of four preexisting species.</title>
        <authorList>
            <person name="Lee S.D."/>
            <person name="Kim S.-M."/>
            <person name="Byeon Y.-S."/>
            <person name="Yang H.L."/>
            <person name="Kim I.S."/>
        </authorList>
    </citation>
    <scope>NUCLEOTIDE SEQUENCE [LARGE SCALE GENOMIC DNA]</scope>
    <source>
        <strain evidence="1 2">KSW4-10</strain>
    </source>
</reference>
<dbReference type="Proteomes" id="UP000830631">
    <property type="component" value="Chromosome"/>
</dbReference>
<organism evidence="1 2">
    <name type="scientific">Microbacterium aurugineum</name>
    <dbReference type="NCBI Taxonomy" id="2851642"/>
    <lineage>
        <taxon>Bacteria</taxon>
        <taxon>Bacillati</taxon>
        <taxon>Actinomycetota</taxon>
        <taxon>Actinomycetes</taxon>
        <taxon>Micrococcales</taxon>
        <taxon>Microbacteriaceae</taxon>
        <taxon>Microbacterium</taxon>
    </lineage>
</organism>
<dbReference type="Pfam" id="PF13563">
    <property type="entry name" value="2_5_RNA_ligase2"/>
    <property type="match status" value="1"/>
</dbReference>
<accession>A0ABY4J6P1</accession>
<protein>
    <submittedName>
        <fullName evidence="1">2'-5' RNA ligase family protein</fullName>
    </submittedName>
</protein>
<evidence type="ECO:0000313" key="1">
    <source>
        <dbReference type="EMBL" id="UPL19588.1"/>
    </source>
</evidence>
<dbReference type="InterPro" id="IPR009097">
    <property type="entry name" value="Cyclic_Pdiesterase"/>
</dbReference>
<gene>
    <name evidence="1" type="ORF">KV397_13120</name>
</gene>
<dbReference type="Gene3D" id="3.90.1140.10">
    <property type="entry name" value="Cyclic phosphodiesterase"/>
    <property type="match status" value="1"/>
</dbReference>
<dbReference type="SUPFAM" id="SSF55144">
    <property type="entry name" value="LigT-like"/>
    <property type="match status" value="1"/>
</dbReference>
<dbReference type="EMBL" id="CP078078">
    <property type="protein sequence ID" value="UPL19588.1"/>
    <property type="molecule type" value="Genomic_DNA"/>
</dbReference>
<evidence type="ECO:0000313" key="2">
    <source>
        <dbReference type="Proteomes" id="UP000830631"/>
    </source>
</evidence>
<name>A0ABY4J6P1_9MICO</name>